<sequence>MGFQRKGTVIGVAHRPLSKPSNPQTPDQELLPAGVRPSPVDGRPIVSTGTASLDRFFGGHNGLPLGTSVLVEETGATDFAGVLARYYAAEGLVLGHHVHVLGYGDSWKADLPGLASNGKSPAPRQSNKADSMKIAWRYERLDNGVSRKGDNETDNATLLEPLCHSFDLTKRLENSSIRGALIPYPVTTQPPSRDEGFSGGDISPRGSLLQGFLSALAEALETSPRGIVHRIVAPNFMSPALYSPVCSLPGDILRFMHGLRALLRRHSERTSAVITLPISLYPRASGITRWLETLSDAVFELQVLAMAPQHGSTQGLFNIHSLPIYQERGSGPQTGTSHANLSFKLSGPAGLLIEQFSLPPVEGEEGPDKTSAGTRAEKLEF</sequence>
<evidence type="ECO:0000256" key="6">
    <source>
        <dbReference type="ARBA" id="ARBA00022490"/>
    </source>
</evidence>
<keyword evidence="11" id="KW-1185">Reference proteome</keyword>
<name>A0AAE8SVN2_9PEZI</name>
<dbReference type="GO" id="GO:0002098">
    <property type="term" value="P:tRNA wobble uridine modification"/>
    <property type="evidence" value="ECO:0007669"/>
    <property type="project" value="InterPro"/>
</dbReference>
<keyword evidence="10" id="KW-0240">DNA-directed RNA polymerase</keyword>
<keyword evidence="7" id="KW-0819">tRNA processing</keyword>
<evidence type="ECO:0000256" key="4">
    <source>
        <dbReference type="ARBA" id="ARBA00007573"/>
    </source>
</evidence>
<comment type="pathway">
    <text evidence="3">tRNA modification; 5-methoxycarbonylmethyl-2-thiouridine-tRNA biosynthesis.</text>
</comment>
<dbReference type="PANTHER" id="PTHR12896:SF1">
    <property type="entry name" value="ELONGATOR COMPLEX PROTEIN 4"/>
    <property type="match status" value="1"/>
</dbReference>
<reference evidence="10" key="1">
    <citation type="submission" date="2018-03" db="EMBL/GenBank/DDBJ databases">
        <authorList>
            <person name="Guldener U."/>
        </authorList>
    </citation>
    <scope>NUCLEOTIDE SEQUENCE</scope>
</reference>
<protein>
    <recommendedName>
        <fullName evidence="5">Elongator complex protein 4</fullName>
    </recommendedName>
</protein>
<keyword evidence="8" id="KW-0539">Nucleus</keyword>
<dbReference type="EMBL" id="ONZQ02000007">
    <property type="protein sequence ID" value="SPO02639.1"/>
    <property type="molecule type" value="Genomic_DNA"/>
</dbReference>
<evidence type="ECO:0000256" key="9">
    <source>
        <dbReference type="SAM" id="MobiDB-lite"/>
    </source>
</evidence>
<evidence type="ECO:0000313" key="11">
    <source>
        <dbReference type="Proteomes" id="UP001187682"/>
    </source>
</evidence>
<dbReference type="GO" id="GO:0000428">
    <property type="term" value="C:DNA-directed RNA polymerase complex"/>
    <property type="evidence" value="ECO:0007669"/>
    <property type="project" value="UniProtKB-KW"/>
</dbReference>
<dbReference type="GO" id="GO:0033588">
    <property type="term" value="C:elongator holoenzyme complex"/>
    <property type="evidence" value="ECO:0007669"/>
    <property type="project" value="InterPro"/>
</dbReference>
<dbReference type="GO" id="GO:0005737">
    <property type="term" value="C:cytoplasm"/>
    <property type="evidence" value="ECO:0007669"/>
    <property type="project" value="UniProtKB-SubCell"/>
</dbReference>
<evidence type="ECO:0000313" key="10">
    <source>
        <dbReference type="EMBL" id="SPO02639.1"/>
    </source>
</evidence>
<accession>A0AAE8SVN2</accession>
<evidence type="ECO:0000256" key="8">
    <source>
        <dbReference type="ARBA" id="ARBA00023242"/>
    </source>
</evidence>
<dbReference type="Proteomes" id="UP001187682">
    <property type="component" value="Unassembled WGS sequence"/>
</dbReference>
<dbReference type="Pfam" id="PF05625">
    <property type="entry name" value="PAXNEB"/>
    <property type="match status" value="1"/>
</dbReference>
<proteinExistence type="inferred from homology"/>
<dbReference type="Gene3D" id="3.40.50.300">
    <property type="entry name" value="P-loop containing nucleotide triphosphate hydrolases"/>
    <property type="match status" value="1"/>
</dbReference>
<feature type="region of interest" description="Disordered" evidence="9">
    <location>
        <begin position="358"/>
        <end position="381"/>
    </location>
</feature>
<dbReference type="PANTHER" id="PTHR12896">
    <property type="entry name" value="PAX6 NEIGHBOR PROTEIN PAXNEB"/>
    <property type="match status" value="1"/>
</dbReference>
<keyword evidence="10" id="KW-0804">Transcription</keyword>
<dbReference type="GO" id="GO:0008023">
    <property type="term" value="C:transcription elongation factor complex"/>
    <property type="evidence" value="ECO:0007669"/>
    <property type="project" value="TreeGrafter"/>
</dbReference>
<comment type="caution">
    <text evidence="10">The sequence shown here is derived from an EMBL/GenBank/DDBJ whole genome shotgun (WGS) entry which is preliminary data.</text>
</comment>
<evidence type="ECO:0000256" key="2">
    <source>
        <dbReference type="ARBA" id="ARBA00004496"/>
    </source>
</evidence>
<dbReference type="InterPro" id="IPR027417">
    <property type="entry name" value="P-loop_NTPase"/>
</dbReference>
<feature type="region of interest" description="Disordered" evidence="9">
    <location>
        <begin position="12"/>
        <end position="42"/>
    </location>
</feature>
<organism evidence="10 11">
    <name type="scientific">Cephalotrichum gorgonifer</name>
    <dbReference type="NCBI Taxonomy" id="2041049"/>
    <lineage>
        <taxon>Eukaryota</taxon>
        <taxon>Fungi</taxon>
        <taxon>Dikarya</taxon>
        <taxon>Ascomycota</taxon>
        <taxon>Pezizomycotina</taxon>
        <taxon>Sordariomycetes</taxon>
        <taxon>Hypocreomycetidae</taxon>
        <taxon>Microascales</taxon>
        <taxon>Microascaceae</taxon>
        <taxon>Cephalotrichum</taxon>
    </lineage>
</organism>
<comment type="similarity">
    <text evidence="4">Belongs to the ELP4 family.</text>
</comment>
<evidence type="ECO:0000256" key="7">
    <source>
        <dbReference type="ARBA" id="ARBA00022694"/>
    </source>
</evidence>
<dbReference type="InterPro" id="IPR008728">
    <property type="entry name" value="Elongator_complex_protein_4"/>
</dbReference>
<keyword evidence="6" id="KW-0963">Cytoplasm</keyword>
<evidence type="ECO:0000256" key="3">
    <source>
        <dbReference type="ARBA" id="ARBA00005043"/>
    </source>
</evidence>
<evidence type="ECO:0000256" key="5">
    <source>
        <dbReference type="ARBA" id="ARBA00020265"/>
    </source>
</evidence>
<dbReference type="AlphaFoldDB" id="A0AAE8SVN2"/>
<gene>
    <name evidence="10" type="ORF">DNG_05312</name>
</gene>
<comment type="subcellular location">
    <subcellularLocation>
        <location evidence="2">Cytoplasm</location>
    </subcellularLocation>
    <subcellularLocation>
        <location evidence="1">Nucleus</location>
    </subcellularLocation>
</comment>
<evidence type="ECO:0000256" key="1">
    <source>
        <dbReference type="ARBA" id="ARBA00004123"/>
    </source>
</evidence>
<dbReference type="CDD" id="cd19494">
    <property type="entry name" value="Elp4"/>
    <property type="match status" value="1"/>
</dbReference>